<evidence type="ECO:0000313" key="3">
    <source>
        <dbReference type="Proteomes" id="UP000002814"/>
    </source>
</evidence>
<dbReference type="Pfam" id="PF08000">
    <property type="entry name" value="bPH_1"/>
    <property type="match status" value="1"/>
</dbReference>
<organism evidence="2 3">
    <name type="scientific">Streptococcus australis ATCC 700641</name>
    <dbReference type="NCBI Taxonomy" id="888833"/>
    <lineage>
        <taxon>Bacteria</taxon>
        <taxon>Bacillati</taxon>
        <taxon>Bacillota</taxon>
        <taxon>Bacilli</taxon>
        <taxon>Lactobacillales</taxon>
        <taxon>Streptococcaceae</taxon>
        <taxon>Streptococcus</taxon>
    </lineage>
</organism>
<dbReference type="InterPro" id="IPR012544">
    <property type="entry name" value="PHb"/>
</dbReference>
<dbReference type="PANTHER" id="PTHR35796:SF3">
    <property type="entry name" value="BHLH DOMAIN-CONTAINING PROTEIN"/>
    <property type="match status" value="1"/>
</dbReference>
<dbReference type="CDD" id="cd13225">
    <property type="entry name" value="PH-like_bacteria"/>
    <property type="match status" value="1"/>
</dbReference>
<dbReference type="Gene3D" id="2.30.29.50">
    <property type="entry name" value="Bacterial Pleckstrin homology domain"/>
    <property type="match status" value="1"/>
</dbReference>
<dbReference type="PANTHER" id="PTHR35796">
    <property type="entry name" value="HYPOTHETICAL CYTOSOLIC PROTEIN"/>
    <property type="match status" value="1"/>
</dbReference>
<gene>
    <name evidence="2" type="ORF">HMPREF9421_1798</name>
</gene>
<dbReference type="AlphaFoldDB" id="E7SCL2"/>
<reference evidence="2 3" key="1">
    <citation type="submission" date="2010-12" db="EMBL/GenBank/DDBJ databases">
        <authorList>
            <person name="Muzny D."/>
            <person name="Qin X."/>
            <person name="Deng J."/>
            <person name="Jiang H."/>
            <person name="Liu Y."/>
            <person name="Qu J."/>
            <person name="Song X.-Z."/>
            <person name="Zhang L."/>
            <person name="Thornton R."/>
            <person name="Coyle M."/>
            <person name="Francisco L."/>
            <person name="Jackson L."/>
            <person name="Javaid M."/>
            <person name="Korchina V."/>
            <person name="Kovar C."/>
            <person name="Mata R."/>
            <person name="Mathew T."/>
            <person name="Ngo R."/>
            <person name="Nguyen L."/>
            <person name="Nguyen N."/>
            <person name="Okwuonu G."/>
            <person name="Ongeri F."/>
            <person name="Pham C."/>
            <person name="Simmons D."/>
            <person name="Wilczek-Boney K."/>
            <person name="Hale W."/>
            <person name="Jakkamsetti A."/>
            <person name="Pham P."/>
            <person name="Ruth R."/>
            <person name="San Lucas F."/>
            <person name="Warren J."/>
            <person name="Zhang J."/>
            <person name="Zhao Z."/>
            <person name="Zhou C."/>
            <person name="Zhu D."/>
            <person name="Lee S."/>
            <person name="Bess C."/>
            <person name="Blankenburg K."/>
            <person name="Forbes L."/>
            <person name="Fu Q."/>
            <person name="Gubbala S."/>
            <person name="Hirani K."/>
            <person name="Jayaseelan J.C."/>
            <person name="Lara F."/>
            <person name="Munidasa M."/>
            <person name="Palculict T."/>
            <person name="Patil S."/>
            <person name="Pu L.-L."/>
            <person name="Saada N."/>
            <person name="Tang L."/>
            <person name="Weissenberger G."/>
            <person name="Zhu Y."/>
            <person name="Hemphill L."/>
            <person name="Shang Y."/>
            <person name="Youmans B."/>
            <person name="Ayvaz T."/>
            <person name="Ross M."/>
            <person name="Santibanez J."/>
            <person name="Aqrawi P."/>
            <person name="Gross S."/>
            <person name="Joshi V."/>
            <person name="Fowler G."/>
            <person name="Nazareth L."/>
            <person name="Reid J."/>
            <person name="Worley K."/>
            <person name="Petrosino J."/>
            <person name="Highlander S."/>
            <person name="Gibbs R."/>
        </authorList>
    </citation>
    <scope>NUCLEOTIDE SEQUENCE [LARGE SCALE GENOMIC DNA]</scope>
    <source>
        <strain evidence="2 3">ATCC 700641</strain>
    </source>
</reference>
<proteinExistence type="predicted"/>
<dbReference type="InterPro" id="IPR037063">
    <property type="entry name" value="PHb_sf"/>
</dbReference>
<keyword evidence="3" id="KW-1185">Reference proteome</keyword>
<feature type="domain" description="Bacterial Pleckstrin homology" evidence="1">
    <location>
        <begin position="8"/>
        <end position="128"/>
    </location>
</feature>
<dbReference type="Proteomes" id="UP000002814">
    <property type="component" value="Unassembled WGS sequence"/>
</dbReference>
<name>E7SCL2_9STRE</name>
<dbReference type="HOGENOM" id="CLU_137895_0_0_9"/>
<accession>E7SCL2</accession>
<dbReference type="SUPFAM" id="SSF50729">
    <property type="entry name" value="PH domain-like"/>
    <property type="match status" value="1"/>
</dbReference>
<comment type="caution">
    <text evidence="2">The sequence shown here is derived from an EMBL/GenBank/DDBJ whole genome shotgun (WGS) entry which is preliminary data.</text>
</comment>
<dbReference type="EMBL" id="AEQR01000021">
    <property type="protein sequence ID" value="EFV98586.1"/>
    <property type="molecule type" value="Genomic_DNA"/>
</dbReference>
<evidence type="ECO:0000259" key="1">
    <source>
        <dbReference type="Pfam" id="PF08000"/>
    </source>
</evidence>
<evidence type="ECO:0000313" key="2">
    <source>
        <dbReference type="EMBL" id="EFV98586.1"/>
    </source>
</evidence>
<dbReference type="eggNOG" id="ENOG503172B">
    <property type="taxonomic scope" value="Bacteria"/>
</dbReference>
<protein>
    <recommendedName>
        <fullName evidence="1">Bacterial Pleckstrin homology domain-containing protein</fullName>
    </recommendedName>
</protein>
<sequence>MEEKNMGIFAGLMGNASQKDVDKVEKDLGDILVPGEQVTLAFSLIRDLIVFTEYRLILVDKQGMTGKKTSYKSLPYRSISRFSVETSGHFDLDAELKIWVSSAVEPSETLQFKSDNSVIEIQQALAAAVLR</sequence>